<evidence type="ECO:0000256" key="4">
    <source>
        <dbReference type="ARBA" id="ARBA00023163"/>
    </source>
</evidence>
<dbReference type="Proteomes" id="UP000013940">
    <property type="component" value="Chromosome"/>
</dbReference>
<proteinExistence type="inferred from homology"/>
<dbReference type="GO" id="GO:0043565">
    <property type="term" value="F:sequence-specific DNA binding"/>
    <property type="evidence" value="ECO:0007669"/>
    <property type="project" value="TreeGrafter"/>
</dbReference>
<evidence type="ECO:0000256" key="3">
    <source>
        <dbReference type="ARBA" id="ARBA00023125"/>
    </source>
</evidence>
<dbReference type="InterPro" id="IPR058163">
    <property type="entry name" value="LysR-type_TF_proteobact-type"/>
</dbReference>
<name>A0A2C9ELS2_PSEPH</name>
<dbReference type="PANTHER" id="PTHR30537">
    <property type="entry name" value="HTH-TYPE TRANSCRIPTIONAL REGULATOR"/>
    <property type="match status" value="1"/>
</dbReference>
<evidence type="ECO:0000259" key="5">
    <source>
        <dbReference type="PROSITE" id="PS50931"/>
    </source>
</evidence>
<accession>A0A2C9ELS2</accession>
<dbReference type="GO" id="GO:0003700">
    <property type="term" value="F:DNA-binding transcription factor activity"/>
    <property type="evidence" value="ECO:0007669"/>
    <property type="project" value="InterPro"/>
</dbReference>
<sequence length="343" mass="37901">MKALGVVNDIDLYISVTKTGSFSETGRLLGIPPSSVMRRINSLEKELETCLFNRSTKCLILTETGLLFLEHAKNISRCIGHARSEVKEHTASTLGVLKVSAPVAFGRRHVAPLLSRILNHHPGLKIEFSLNDKALDPSIDNVDICIKLGILPDSNLIPTKLADMRRVLCASPEYIRQHGCPQTLEDLYQHACLIHSTCSNFSLTWQFKVDGLLKKLMPSSRLSVNSSELLVDGALQGIGIIHAPTWLVHEQIASGQLVSLLDEYCEADPQQGAIYALRARSSVVPAKTRLFINELKRSIGSTPYWDLPFEKEIPQTLATLHFDTAMHSALSRATTLQDKSQTS</sequence>
<dbReference type="InterPro" id="IPR005119">
    <property type="entry name" value="LysR_subst-bd"/>
</dbReference>
<keyword evidence="4" id="KW-0804">Transcription</keyword>
<evidence type="ECO:0000256" key="2">
    <source>
        <dbReference type="ARBA" id="ARBA00023015"/>
    </source>
</evidence>
<comment type="similarity">
    <text evidence="1">Belongs to the LysR transcriptional regulatory family.</text>
</comment>
<dbReference type="Gene3D" id="3.40.190.290">
    <property type="match status" value="1"/>
</dbReference>
<dbReference type="SMR" id="A0A2C9ELS2"/>
<dbReference type="CDD" id="cd08422">
    <property type="entry name" value="PBP2_CrgA_like"/>
    <property type="match status" value="1"/>
</dbReference>
<dbReference type="FunFam" id="3.40.190.290:FF:000001">
    <property type="entry name" value="Transcriptional regulator, LysR family"/>
    <property type="match status" value="1"/>
</dbReference>
<dbReference type="Gene3D" id="1.10.10.10">
    <property type="entry name" value="Winged helix-like DNA-binding domain superfamily/Winged helix DNA-binding domain"/>
    <property type="match status" value="1"/>
</dbReference>
<reference evidence="7" key="1">
    <citation type="journal article" date="2014" name="Genome Announc.">
        <title>Full-genome sequence of the plant growth-promoting bacterium Pseudomonas protegens CHA0.</title>
        <authorList>
            <person name="Jousset A."/>
            <person name="Schuldes J."/>
            <person name="Keel C."/>
            <person name="Maurhofer M."/>
            <person name="Daniel R."/>
            <person name="Scheu S."/>
            <person name="Thuermer A."/>
        </authorList>
    </citation>
    <scope>NUCLEOTIDE SEQUENCE [LARGE SCALE GENOMIC DNA]</scope>
    <source>
        <strain evidence="7">DSM 19095 / LMG 27888 / CFBP 6595 / CHA0</strain>
    </source>
</reference>
<dbReference type="PROSITE" id="PS50931">
    <property type="entry name" value="HTH_LYSR"/>
    <property type="match status" value="1"/>
</dbReference>
<evidence type="ECO:0000313" key="7">
    <source>
        <dbReference type="Proteomes" id="UP000013940"/>
    </source>
</evidence>
<dbReference type="Pfam" id="PF00126">
    <property type="entry name" value="HTH_1"/>
    <property type="match status" value="1"/>
</dbReference>
<feature type="domain" description="HTH lysR-type" evidence="5">
    <location>
        <begin position="18"/>
        <end position="62"/>
    </location>
</feature>
<evidence type="ECO:0000313" key="6">
    <source>
        <dbReference type="EMBL" id="AGL84613.1"/>
    </source>
</evidence>
<dbReference type="GeneID" id="57475836"/>
<dbReference type="AlphaFoldDB" id="A0A2C9ELS2"/>
<dbReference type="SUPFAM" id="SSF46785">
    <property type="entry name" value="Winged helix' DNA-binding domain"/>
    <property type="match status" value="1"/>
</dbReference>
<dbReference type="SUPFAM" id="SSF53850">
    <property type="entry name" value="Periplasmic binding protein-like II"/>
    <property type="match status" value="1"/>
</dbReference>
<keyword evidence="2" id="KW-0805">Transcription regulation</keyword>
<dbReference type="eggNOG" id="COG0583">
    <property type="taxonomic scope" value="Bacteria"/>
</dbReference>
<evidence type="ECO:0000256" key="1">
    <source>
        <dbReference type="ARBA" id="ARBA00009437"/>
    </source>
</evidence>
<dbReference type="KEGG" id="pprc:PFLCHA0_c28430"/>
<dbReference type="HOGENOM" id="CLU_039613_16_2_6"/>
<gene>
    <name evidence="6" type="primary">ttdR2</name>
    <name evidence="6" type="ORF">PFLCHA0_c28430</name>
</gene>
<organism evidence="6 7">
    <name type="scientific">Pseudomonas protegens (strain DSM 19095 / LMG 27888 / CFBP 6595 / CHA0)</name>
    <dbReference type="NCBI Taxonomy" id="1124983"/>
    <lineage>
        <taxon>Bacteria</taxon>
        <taxon>Pseudomonadati</taxon>
        <taxon>Pseudomonadota</taxon>
        <taxon>Gammaproteobacteria</taxon>
        <taxon>Pseudomonadales</taxon>
        <taxon>Pseudomonadaceae</taxon>
        <taxon>Pseudomonas</taxon>
    </lineage>
</organism>
<dbReference type="InterPro" id="IPR036390">
    <property type="entry name" value="WH_DNA-bd_sf"/>
</dbReference>
<protein>
    <submittedName>
        <fullName evidence="6">HTH-type transcriptional activator TtdR</fullName>
    </submittedName>
</protein>
<dbReference type="EMBL" id="CP003190">
    <property type="protein sequence ID" value="AGL84613.1"/>
    <property type="molecule type" value="Genomic_DNA"/>
</dbReference>
<dbReference type="GO" id="GO:0006351">
    <property type="term" value="P:DNA-templated transcription"/>
    <property type="evidence" value="ECO:0007669"/>
    <property type="project" value="TreeGrafter"/>
</dbReference>
<dbReference type="InterPro" id="IPR000847">
    <property type="entry name" value="LysR_HTH_N"/>
</dbReference>
<dbReference type="RefSeq" id="WP_011061077.1">
    <property type="nucleotide sequence ID" value="NC_021237.1"/>
</dbReference>
<dbReference type="PANTHER" id="PTHR30537:SF5">
    <property type="entry name" value="HTH-TYPE TRANSCRIPTIONAL ACTIVATOR TTDR-RELATED"/>
    <property type="match status" value="1"/>
</dbReference>
<dbReference type="Pfam" id="PF03466">
    <property type="entry name" value="LysR_substrate"/>
    <property type="match status" value="1"/>
</dbReference>
<dbReference type="InterPro" id="IPR036388">
    <property type="entry name" value="WH-like_DNA-bd_sf"/>
</dbReference>
<keyword evidence="3" id="KW-0238">DNA-binding</keyword>